<gene>
    <name evidence="1" type="ORF">BIY20_20720</name>
</gene>
<reference evidence="1 2" key="1">
    <citation type="submission" date="2016-09" db="EMBL/GenBank/DDBJ databases">
        <title>Genomic Taxonomy of the Vibrionaceae.</title>
        <authorList>
            <person name="Gonzalez-Castillo A."/>
            <person name="Gomez-Gil B."/>
            <person name="Enciso-Ibarra K."/>
        </authorList>
    </citation>
    <scope>NUCLEOTIDE SEQUENCE [LARGE SCALE GENOMIC DNA]</scope>
    <source>
        <strain evidence="1 2">CAIM 1902</strain>
    </source>
</reference>
<keyword evidence="2" id="KW-1185">Reference proteome</keyword>
<accession>A0ABX3FSN4</accession>
<dbReference type="InterPro" id="IPR035897">
    <property type="entry name" value="Toll_tir_struct_dom_sf"/>
</dbReference>
<dbReference type="RefSeq" id="WP_075713720.1">
    <property type="nucleotide sequence ID" value="NZ_AP019654.1"/>
</dbReference>
<sequence length="277" mass="31966">MFKGFELTLSESDFLANSGRYSALLRKRQEKIVDTFNEVLLSDGKIDADKIIEEWFPSGQYHVFISHSHKDLELAEQLANWLYEKFKLTSFLDSHVWGYANNLLKDLNEKYARHGEETYAYEPAISNAAHVYLMLSTALAEAIDKSECLFFINTENALENMQIKGSQEESRTASPWIMHELKTSAMIRRRYSSDREESLLESAGLESLEKSASFSFSVPTEHLLKLDKSNLSKWVEDCGVEYDTGSLSQWIQCIRNEKKEFDALDVLYTFSMIDEDR</sequence>
<comment type="caution">
    <text evidence="1">The sequence shown here is derived from an EMBL/GenBank/DDBJ whole genome shotgun (WGS) entry which is preliminary data.</text>
</comment>
<dbReference type="EMBL" id="MJMH01000058">
    <property type="protein sequence ID" value="OLQ95806.1"/>
    <property type="molecule type" value="Genomic_DNA"/>
</dbReference>
<protein>
    <recommendedName>
        <fullName evidence="3">TIR domain-containing protein</fullName>
    </recommendedName>
</protein>
<evidence type="ECO:0000313" key="2">
    <source>
        <dbReference type="Proteomes" id="UP000186039"/>
    </source>
</evidence>
<evidence type="ECO:0008006" key="3">
    <source>
        <dbReference type="Google" id="ProtNLM"/>
    </source>
</evidence>
<name>A0ABX3FSN4_9VIBR</name>
<evidence type="ECO:0000313" key="1">
    <source>
        <dbReference type="EMBL" id="OLQ95806.1"/>
    </source>
</evidence>
<dbReference type="Proteomes" id="UP000186039">
    <property type="component" value="Unassembled WGS sequence"/>
</dbReference>
<organism evidence="1 2">
    <name type="scientific">Vibrio panuliri</name>
    <dbReference type="NCBI Taxonomy" id="1381081"/>
    <lineage>
        <taxon>Bacteria</taxon>
        <taxon>Pseudomonadati</taxon>
        <taxon>Pseudomonadota</taxon>
        <taxon>Gammaproteobacteria</taxon>
        <taxon>Vibrionales</taxon>
        <taxon>Vibrionaceae</taxon>
        <taxon>Vibrio</taxon>
    </lineage>
</organism>
<proteinExistence type="predicted"/>
<dbReference type="Gene3D" id="3.40.50.10140">
    <property type="entry name" value="Toll/interleukin-1 receptor homology (TIR) domain"/>
    <property type="match status" value="1"/>
</dbReference>
<dbReference type="SUPFAM" id="SSF52200">
    <property type="entry name" value="Toll/Interleukin receptor TIR domain"/>
    <property type="match status" value="1"/>
</dbReference>